<organism evidence="2 3">
    <name type="scientific">Symbiopectobacterium purcellii</name>
    <dbReference type="NCBI Taxonomy" id="2871826"/>
    <lineage>
        <taxon>Bacteria</taxon>
        <taxon>Pseudomonadati</taxon>
        <taxon>Pseudomonadota</taxon>
        <taxon>Gammaproteobacteria</taxon>
        <taxon>Enterobacterales</taxon>
        <taxon>Enterobacteriaceae</taxon>
    </lineage>
</organism>
<dbReference type="NCBIfam" id="NF011703">
    <property type="entry name" value="PRK15123.1"/>
    <property type="match status" value="1"/>
</dbReference>
<dbReference type="InterPro" id="IPR017172">
    <property type="entry name" value="Lsacc_core_hep_kinase_RfaP"/>
</dbReference>
<protein>
    <recommendedName>
        <fullName evidence="1">Lipopolysaccharide core heptose(I) kinase</fullName>
        <ecNumber evidence="1">2.7.1.-</ecNumber>
    </recommendedName>
</protein>
<evidence type="ECO:0000313" key="3">
    <source>
        <dbReference type="Proteomes" id="UP000825886"/>
    </source>
</evidence>
<dbReference type="Proteomes" id="UP000825886">
    <property type="component" value="Chromosome"/>
</dbReference>
<keyword evidence="1 2" id="KW-0418">Kinase</keyword>
<accession>A0ABX9AR40</accession>
<dbReference type="PIRSF" id="PIRSF037318">
    <property type="entry name" value="RfaP"/>
    <property type="match status" value="1"/>
</dbReference>
<gene>
    <name evidence="2" type="primary">rfaP</name>
    <name evidence="2" type="ORF">K6K13_20185</name>
</gene>
<comment type="similarity">
    <text evidence="1">Belongs to the protein kinase superfamily. KdkA/rfaP family.</text>
</comment>
<comment type="pathway">
    <text evidence="1">Bacterial outer membrane biogenesis; LPS core biosynthesis.</text>
</comment>
<evidence type="ECO:0000313" key="2">
    <source>
        <dbReference type="EMBL" id="QZN95465.1"/>
    </source>
</evidence>
<dbReference type="EC" id="2.7.1.-" evidence="1"/>
<proteinExistence type="inferred from homology"/>
<keyword evidence="1" id="KW-0547">Nucleotide-binding</keyword>
<dbReference type="InterPro" id="IPR011009">
    <property type="entry name" value="Kinase-like_dom_sf"/>
</dbReference>
<dbReference type="RefSeq" id="WP_222158560.1">
    <property type="nucleotide sequence ID" value="NZ_CP081864.1"/>
</dbReference>
<keyword evidence="1" id="KW-0067">ATP-binding</keyword>
<keyword evidence="1 2" id="KW-0808">Transferase</keyword>
<dbReference type="Pfam" id="PF06293">
    <property type="entry name" value="Kdo"/>
    <property type="match status" value="1"/>
</dbReference>
<reference evidence="2 3" key="1">
    <citation type="submission" date="2021-08" db="EMBL/GenBank/DDBJ databases">
        <title>Culture and genomic analysis of Symbiopectobacterium purcellii sp. nov. gen. nov., isolated from the leafhopper Empoasca decipiens.</title>
        <authorList>
            <person name="Nadal-Jimenez P."/>
            <person name="Siozios S."/>
            <person name="Halliday N."/>
            <person name="Camara M."/>
            <person name="Hurst G.D.D."/>
        </authorList>
    </citation>
    <scope>NUCLEOTIDE SEQUENCE [LARGE SCALE GENOMIC DNA]</scope>
    <source>
        <strain evidence="2 3">SyEd1</strain>
    </source>
</reference>
<keyword evidence="3" id="KW-1185">Reference proteome</keyword>
<evidence type="ECO:0000256" key="1">
    <source>
        <dbReference type="PIRNR" id="PIRNR037318"/>
    </source>
</evidence>
<dbReference type="SUPFAM" id="SSF56112">
    <property type="entry name" value="Protein kinase-like (PK-like)"/>
    <property type="match status" value="1"/>
</dbReference>
<dbReference type="EMBL" id="CP081864">
    <property type="protein sequence ID" value="QZN95465.1"/>
    <property type="molecule type" value="Genomic_DNA"/>
</dbReference>
<name>A0ABX9AR40_9ENTR</name>
<sequence>MKSVITLKEPFASLWQKHDPFEEVKKLDGEVFRALESRKTLRFTLAGRSWFIKIHRGTALKEALKNLFSLRLPVLGADREWNAIHRLRDLGVDTMTGAAFGQRGVNPLQRESFIITEDLSPAISLEDYCANWPQNPPMHAEKRRLIRRVAEMVRKMHAGGVNHRDCYICHFLLRQPYQPTDEQFTLSVIDLHRAQLRKRVPLRWRNKDLIGLYFSSLDIGLSKHDLLFFLKIYFDHQPLRTTLRQEQALFHEAFTKAEKIRERTERKAL</sequence>
<keyword evidence="1" id="KW-0448">Lipopolysaccharide biosynthesis</keyword>
<dbReference type="GO" id="GO:0016301">
    <property type="term" value="F:kinase activity"/>
    <property type="evidence" value="ECO:0007669"/>
    <property type="project" value="UniProtKB-KW"/>
</dbReference>
<comment type="function">
    <text evidence="1">Kinase involved in the biosynthesis of the core oligosaccharide region of lipopolysaccharide (LPS). Catalyzes the phosphorylation of heptose I (HepI), the first heptose added to the Kdo2-lipid A module.</text>
</comment>